<evidence type="ECO:0000259" key="2">
    <source>
        <dbReference type="PROSITE" id="PS51782"/>
    </source>
</evidence>
<dbReference type="RefSeq" id="WP_217064873.1">
    <property type="nucleotide sequence ID" value="NZ_JAHQCS010000056.1"/>
</dbReference>
<feature type="compositionally biased region" description="Basic and acidic residues" evidence="1">
    <location>
        <begin position="228"/>
        <end position="240"/>
    </location>
</feature>
<organism evidence="3 4">
    <name type="scientific">Evansella tamaricis</name>
    <dbReference type="NCBI Taxonomy" id="2069301"/>
    <lineage>
        <taxon>Bacteria</taxon>
        <taxon>Bacillati</taxon>
        <taxon>Bacillota</taxon>
        <taxon>Bacilli</taxon>
        <taxon>Bacillales</taxon>
        <taxon>Bacillaceae</taxon>
        <taxon>Evansella</taxon>
    </lineage>
</organism>
<keyword evidence="4" id="KW-1185">Reference proteome</keyword>
<sequence length="401" mass="45619">MTYEQPSSLAFSIKESVWLNQRGEIGEILSLALEPDISIHEEEDQVLVRGSLQLFGEYRQQQDSGQNETESFADQVSFRSVEEVSMTDDGVGMIRHSFPLDVTIPKERIVNLHDIYVTVDDFDYELPGRGCIELEANISVSGIKNERSTPQGNGYQESQQEVDVGGDITNHSFNSEYQDSRVNYNEYQYEKPQVNYEPEEQMHTEAEDERSFHFESVRPAEEEEHEEEPYKENVVEEDTRFAGQKFGEVDAEEEPVLEAVEEEVERDPIMDGKETQETRAEPSTAPNVTFSSSPPPSQGTTEDTDTRPSEGESDGVDGDGTEEPKREENALYLTKMLTKGEEEFSKLKMCIVQEGETLEIIAERYQIQVSQLVRMNRLNDQHVSEGEILYIPVKKTVPSDT</sequence>
<proteinExistence type="predicted"/>
<feature type="compositionally biased region" description="Acidic residues" evidence="1">
    <location>
        <begin position="311"/>
        <end position="321"/>
    </location>
</feature>
<accession>A0ABS6JBC5</accession>
<dbReference type="SMART" id="SM00257">
    <property type="entry name" value="LysM"/>
    <property type="match status" value="1"/>
</dbReference>
<dbReference type="PROSITE" id="PS51782">
    <property type="entry name" value="LYSM"/>
    <property type="match status" value="1"/>
</dbReference>
<feature type="compositionally biased region" description="Basic and acidic residues" evidence="1">
    <location>
        <begin position="266"/>
        <end position="280"/>
    </location>
</feature>
<dbReference type="Pfam" id="PF20918">
    <property type="entry name" value="SPOCS_spoVID-N"/>
    <property type="match status" value="1"/>
</dbReference>
<evidence type="ECO:0000313" key="3">
    <source>
        <dbReference type="EMBL" id="MBU9710986.1"/>
    </source>
</evidence>
<feature type="compositionally biased region" description="Basic and acidic residues" evidence="1">
    <location>
        <begin position="200"/>
        <end position="220"/>
    </location>
</feature>
<comment type="caution">
    <text evidence="3">The sequence shown here is derived from an EMBL/GenBank/DDBJ whole genome shotgun (WGS) entry which is preliminary data.</text>
</comment>
<name>A0ABS6JBC5_9BACI</name>
<feature type="domain" description="LysM" evidence="2">
    <location>
        <begin position="348"/>
        <end position="391"/>
    </location>
</feature>
<dbReference type="InterPro" id="IPR018392">
    <property type="entry name" value="LysM"/>
</dbReference>
<dbReference type="Proteomes" id="UP000784880">
    <property type="component" value="Unassembled WGS sequence"/>
</dbReference>
<dbReference type="CDD" id="cd00118">
    <property type="entry name" value="LysM"/>
    <property type="match status" value="1"/>
</dbReference>
<dbReference type="NCBIfam" id="TIGR02907">
    <property type="entry name" value="spore_VI_D"/>
    <property type="match status" value="1"/>
</dbReference>
<dbReference type="Pfam" id="PF01476">
    <property type="entry name" value="LysM"/>
    <property type="match status" value="1"/>
</dbReference>
<reference evidence="3 4" key="1">
    <citation type="submission" date="2021-06" db="EMBL/GenBank/DDBJ databases">
        <title>Bacillus sp. RD4P76, an endophyte from a halophyte.</title>
        <authorList>
            <person name="Sun J.-Q."/>
        </authorList>
    </citation>
    <scope>NUCLEOTIDE SEQUENCE [LARGE SCALE GENOMIC DNA]</scope>
    <source>
        <strain evidence="3 4">CGMCC 1.15917</strain>
    </source>
</reference>
<feature type="region of interest" description="Disordered" evidence="1">
    <location>
        <begin position="197"/>
        <end position="330"/>
    </location>
</feature>
<evidence type="ECO:0000313" key="4">
    <source>
        <dbReference type="Proteomes" id="UP000784880"/>
    </source>
</evidence>
<dbReference type="InterPro" id="IPR048862">
    <property type="entry name" value="SPOCS_spoVID_N"/>
</dbReference>
<evidence type="ECO:0000256" key="1">
    <source>
        <dbReference type="SAM" id="MobiDB-lite"/>
    </source>
</evidence>
<protein>
    <submittedName>
        <fullName evidence="3">Stage VI sporulation protein D</fullName>
    </submittedName>
</protein>
<dbReference type="EMBL" id="JAHQCS010000056">
    <property type="protein sequence ID" value="MBU9710986.1"/>
    <property type="molecule type" value="Genomic_DNA"/>
</dbReference>
<gene>
    <name evidence="3" type="primary">spoVID</name>
    <name evidence="3" type="ORF">KS419_04455</name>
</gene>
<dbReference type="InterPro" id="IPR014256">
    <property type="entry name" value="Spore_VI_D"/>
</dbReference>
<feature type="compositionally biased region" description="Acidic residues" evidence="1">
    <location>
        <begin position="249"/>
        <end position="265"/>
    </location>
</feature>